<reference evidence="1 2" key="1">
    <citation type="journal article" date="2016" name="PLoS ONE">
        <title>Complete Genome Sequence and Comparative Genomics of a Novel Myxobacterium Myxococcus hansupus.</title>
        <authorList>
            <person name="Sharma G."/>
            <person name="Narwani T."/>
            <person name="Subramanian S."/>
        </authorList>
    </citation>
    <scope>NUCLEOTIDE SEQUENCE [LARGE SCALE GENOMIC DNA]</scope>
    <source>
        <strain evidence="2">mixupus</strain>
    </source>
</reference>
<sequence>MSQRHPRNHPRNPPTPTHVVFLSRRGFAACQRDGLTDHSPCTLGRVV</sequence>
<organism evidence="1 2">
    <name type="scientific">Pseudomyxococcus hansupus</name>
    <dbReference type="NCBI Taxonomy" id="1297742"/>
    <lineage>
        <taxon>Bacteria</taxon>
        <taxon>Pseudomonadati</taxon>
        <taxon>Myxococcota</taxon>
        <taxon>Myxococcia</taxon>
        <taxon>Myxococcales</taxon>
        <taxon>Cystobacterineae</taxon>
        <taxon>Myxococcaceae</taxon>
        <taxon>Pseudomyxococcus</taxon>
    </lineage>
</organism>
<gene>
    <name evidence="1" type="ORF">A176_002873</name>
</gene>
<keyword evidence="2" id="KW-1185">Reference proteome</keyword>
<dbReference type="Proteomes" id="UP000009026">
    <property type="component" value="Chromosome"/>
</dbReference>
<dbReference type="KEGG" id="mym:A176_002873"/>
<protein>
    <submittedName>
        <fullName evidence="1">Uncharacterized protein</fullName>
    </submittedName>
</protein>
<evidence type="ECO:0000313" key="1">
    <source>
        <dbReference type="EMBL" id="AKQ65961.1"/>
    </source>
</evidence>
<proteinExistence type="predicted"/>
<accession>A0A0H4WR33</accession>
<name>A0A0H4WR33_9BACT</name>
<dbReference type="EMBL" id="CP012109">
    <property type="protein sequence ID" value="AKQ65961.1"/>
    <property type="molecule type" value="Genomic_DNA"/>
</dbReference>
<dbReference type="AlphaFoldDB" id="A0A0H4WR33"/>
<evidence type="ECO:0000313" key="2">
    <source>
        <dbReference type="Proteomes" id="UP000009026"/>
    </source>
</evidence>